<accession>A0A1X9MH88</accession>
<dbReference type="Proteomes" id="UP000193006">
    <property type="component" value="Chromosome"/>
</dbReference>
<proteinExistence type="predicted"/>
<dbReference type="KEGG" id="bkw:BkAM31D_19635"/>
<organism evidence="1 2">
    <name type="scientific">Halalkalibacter krulwichiae</name>
    <dbReference type="NCBI Taxonomy" id="199441"/>
    <lineage>
        <taxon>Bacteria</taxon>
        <taxon>Bacillati</taxon>
        <taxon>Bacillota</taxon>
        <taxon>Bacilli</taxon>
        <taxon>Bacillales</taxon>
        <taxon>Bacillaceae</taxon>
        <taxon>Halalkalibacter</taxon>
    </lineage>
</organism>
<sequence length="74" mass="8392">MAFGLGKPRSKFGKKLDKEKISQLELEKEANLSRGTISKLCNDDSYRPKYVTESKIKRALAKLGAKKPDRFFDA</sequence>
<protein>
    <submittedName>
        <fullName evidence="1">Uncharacterized protein</fullName>
    </submittedName>
</protein>
<evidence type="ECO:0000313" key="1">
    <source>
        <dbReference type="EMBL" id="ARK31870.1"/>
    </source>
</evidence>
<name>A0A1X9MH88_9BACI</name>
<evidence type="ECO:0000313" key="2">
    <source>
        <dbReference type="Proteomes" id="UP000193006"/>
    </source>
</evidence>
<keyword evidence="2" id="KW-1185">Reference proteome</keyword>
<dbReference type="AlphaFoldDB" id="A0A1X9MH88"/>
<dbReference type="RefSeq" id="WP_066156337.1">
    <property type="nucleotide sequence ID" value="NZ_CP020814.1"/>
</dbReference>
<dbReference type="EMBL" id="CP020814">
    <property type="protein sequence ID" value="ARK31870.1"/>
    <property type="molecule type" value="Genomic_DNA"/>
</dbReference>
<reference evidence="1 2" key="1">
    <citation type="submission" date="2017-04" db="EMBL/GenBank/DDBJ databases">
        <title>Bacillus krulwichiae AM31D Genome sequencing and assembly.</title>
        <authorList>
            <person name="Krulwich T.A."/>
            <person name="Anastor L."/>
            <person name="Ehrlich R."/>
            <person name="Ehrlich G.D."/>
            <person name="Janto B."/>
        </authorList>
    </citation>
    <scope>NUCLEOTIDE SEQUENCE [LARGE SCALE GENOMIC DNA]</scope>
    <source>
        <strain evidence="1 2">AM31D</strain>
    </source>
</reference>
<gene>
    <name evidence="1" type="ORF">BkAM31D_19635</name>
</gene>